<dbReference type="InterPro" id="IPR006096">
    <property type="entry name" value="Glu/Leu/Phe/Val/Trp_DH_C"/>
</dbReference>
<evidence type="ECO:0000256" key="4">
    <source>
        <dbReference type="PIRNR" id="PIRNR000185"/>
    </source>
</evidence>
<dbReference type="PRINTS" id="PR00082">
    <property type="entry name" value="GLFDHDRGNASE"/>
</dbReference>
<evidence type="ECO:0000313" key="8">
    <source>
        <dbReference type="Proteomes" id="UP001318682"/>
    </source>
</evidence>
<dbReference type="InterPro" id="IPR006095">
    <property type="entry name" value="Glu/Leu/Phe/Val/Trp_DH"/>
</dbReference>
<dbReference type="Proteomes" id="UP001318682">
    <property type="component" value="Chromosome"/>
</dbReference>
<reference evidence="8" key="1">
    <citation type="submission" date="2024-01" db="EMBL/GenBank/DDBJ databases">
        <title>Roseobacter fucihabitans sp. nov., isolated from the brown alga Fucus spiralis.</title>
        <authorList>
            <person name="Hahnke S."/>
            <person name="Berger M."/>
            <person name="Schlingloff A."/>
            <person name="Athale I."/>
            <person name="Neumann-Schaal M."/>
            <person name="Adenaya A."/>
            <person name="Poehlein A."/>
            <person name="Daniel R."/>
            <person name="Pertersen J."/>
            <person name="Brinkhoff T."/>
        </authorList>
    </citation>
    <scope>NUCLEOTIDE SEQUENCE [LARGE SCALE GENOMIC DNA]</scope>
    <source>
        <strain evidence="8">B14</strain>
    </source>
</reference>
<dbReference type="EMBL" id="CP143423">
    <property type="protein sequence ID" value="WVX49868.1"/>
    <property type="molecule type" value="Genomic_DNA"/>
</dbReference>
<dbReference type="PIRSF" id="PIRSF000185">
    <property type="entry name" value="Glu_DH"/>
    <property type="match status" value="1"/>
</dbReference>
<dbReference type="NCBIfam" id="NF006929">
    <property type="entry name" value="PRK09414.1"/>
    <property type="match status" value="1"/>
</dbReference>
<evidence type="ECO:0000313" key="7">
    <source>
        <dbReference type="EMBL" id="WVX49868.1"/>
    </source>
</evidence>
<comment type="similarity">
    <text evidence="1 4 5">Belongs to the Glu/Leu/Phe/Val dehydrogenases family.</text>
</comment>
<dbReference type="Gene3D" id="3.40.50.720">
    <property type="entry name" value="NAD(P)-binding Rossmann-like Domain"/>
    <property type="match status" value="1"/>
</dbReference>
<dbReference type="InterPro" id="IPR006097">
    <property type="entry name" value="Glu/Leu/Phe/Val/Trp_DH_dimer"/>
</dbReference>
<protein>
    <recommendedName>
        <fullName evidence="4">Glutamate dehydrogenase</fullName>
    </recommendedName>
</protein>
<accession>A0ABZ2BWW9</accession>
<dbReference type="Pfam" id="PF02812">
    <property type="entry name" value="ELFV_dehydrog_N"/>
    <property type="match status" value="1"/>
</dbReference>
<sequence>MTFSLSKRHSSLEEYLNARVPNEPEFHQAVTEVIEDIKPIIDQHADYKAANMFERLVEPEQVITFRVEWQNDANEIEVNRGYRVQFNGAIGPFKGGLRFHPTVNQSVLKFLGFEQTFKNALTGLPMGGGKGGSDFDPSGRSDAEIMRFCNAFMQQLHRYIGPDIDIPAGDINVGAREIGFLFGAHRRITNQFQGILTGKSPSFGGSQMRTEATGYGVMYFLQEMLRKNSADVDGKSVIISGAGNVATYAAERAITMGGKVISLSDSTGFIHDPDGLTQDKIDWVRDHKSKAGESLAAYVKEFGGEWTEGGVPWGLQADIAAPCATQNELDEKSAKALIGNGVQAVIEGANMPSTAAAKSVFRAADILYAPGKAANAGGVAVSGLEISQDRMRRPSSAEDVDKSLQNIMSDIHDACIEDGTRAGNVDYVKGANIAGFRKVADAMLSQGVG</sequence>
<dbReference type="InterPro" id="IPR046346">
    <property type="entry name" value="Aminoacid_DH-like_N_sf"/>
</dbReference>
<gene>
    <name evidence="7" type="primary">gdhA_2</name>
    <name evidence="7" type="ORF">ROLI_029630</name>
</gene>
<evidence type="ECO:0000259" key="6">
    <source>
        <dbReference type="SMART" id="SM00839"/>
    </source>
</evidence>
<dbReference type="InterPro" id="IPR036291">
    <property type="entry name" value="NAD(P)-bd_dom_sf"/>
</dbReference>
<evidence type="ECO:0000256" key="1">
    <source>
        <dbReference type="ARBA" id="ARBA00006382"/>
    </source>
</evidence>
<dbReference type="PROSITE" id="PS00074">
    <property type="entry name" value="GLFV_DEHYDROGENASE"/>
    <property type="match status" value="1"/>
</dbReference>
<keyword evidence="8" id="KW-1185">Reference proteome</keyword>
<dbReference type="SUPFAM" id="SSF51735">
    <property type="entry name" value="NAD(P)-binding Rossmann-fold domains"/>
    <property type="match status" value="1"/>
</dbReference>
<name>A0ABZ2BWW9_9RHOB</name>
<dbReference type="SUPFAM" id="SSF53223">
    <property type="entry name" value="Aminoacid dehydrogenase-like, N-terminal domain"/>
    <property type="match status" value="1"/>
</dbReference>
<evidence type="ECO:0000256" key="3">
    <source>
        <dbReference type="ARBA" id="ARBA00023002"/>
    </source>
</evidence>
<dbReference type="Gene3D" id="1.10.285.10">
    <property type="entry name" value="Glutamate Dehydrogenase, chain A, domain 3"/>
    <property type="match status" value="2"/>
</dbReference>
<dbReference type="PANTHER" id="PTHR43571:SF1">
    <property type="entry name" value="NADP-SPECIFIC GLUTAMATE DEHYDROGENASE 1-RELATED"/>
    <property type="match status" value="1"/>
</dbReference>
<feature type="domain" description="Glutamate/phenylalanine/leucine/valine/L-tryptophan dehydrogenase C-terminal" evidence="6">
    <location>
        <begin position="206"/>
        <end position="447"/>
    </location>
</feature>
<dbReference type="InterPro" id="IPR050724">
    <property type="entry name" value="Glu_Leu_Phe_Val_DH"/>
</dbReference>
<dbReference type="SMART" id="SM00839">
    <property type="entry name" value="ELFV_dehydrog"/>
    <property type="match status" value="1"/>
</dbReference>
<evidence type="ECO:0000256" key="2">
    <source>
        <dbReference type="ARBA" id="ARBA00011643"/>
    </source>
</evidence>
<keyword evidence="3 4" id="KW-0560">Oxidoreductase</keyword>
<dbReference type="InterPro" id="IPR033524">
    <property type="entry name" value="Glu/Leu/Phe/Val_DH_AS"/>
</dbReference>
<comment type="subunit">
    <text evidence="2">Homohexamer.</text>
</comment>
<dbReference type="PANTHER" id="PTHR43571">
    <property type="entry name" value="NADP-SPECIFIC GLUTAMATE DEHYDROGENASE 1-RELATED"/>
    <property type="match status" value="1"/>
</dbReference>
<dbReference type="InterPro" id="IPR014362">
    <property type="entry name" value="Glu_DH"/>
</dbReference>
<organism evidence="7 8">
    <name type="scientific">Roseobacter fucihabitans</name>
    <dbReference type="NCBI Taxonomy" id="1537242"/>
    <lineage>
        <taxon>Bacteria</taxon>
        <taxon>Pseudomonadati</taxon>
        <taxon>Pseudomonadota</taxon>
        <taxon>Alphaproteobacteria</taxon>
        <taxon>Rhodobacterales</taxon>
        <taxon>Roseobacteraceae</taxon>
        <taxon>Roseobacter</taxon>
    </lineage>
</organism>
<dbReference type="Gene3D" id="3.40.50.10860">
    <property type="entry name" value="Leucine Dehydrogenase, chain A, domain 1"/>
    <property type="match status" value="1"/>
</dbReference>
<dbReference type="Pfam" id="PF00208">
    <property type="entry name" value="ELFV_dehydrog"/>
    <property type="match status" value="1"/>
</dbReference>
<dbReference type="GO" id="GO:0004353">
    <property type="term" value="F:glutamate dehydrogenase [NAD(P)+] activity"/>
    <property type="evidence" value="ECO:0007669"/>
    <property type="project" value="UniProtKB-EC"/>
</dbReference>
<evidence type="ECO:0000256" key="5">
    <source>
        <dbReference type="RuleBase" id="RU004417"/>
    </source>
</evidence>
<dbReference type="RefSeq" id="WP_187429681.1">
    <property type="nucleotide sequence ID" value="NZ_CP143423.1"/>
</dbReference>
<proteinExistence type="inferred from homology"/>